<feature type="signal peptide" evidence="11">
    <location>
        <begin position="1"/>
        <end position="24"/>
    </location>
</feature>
<evidence type="ECO:0000256" key="5">
    <source>
        <dbReference type="ARBA" id="ARBA00022771"/>
    </source>
</evidence>
<reference evidence="14 15" key="1">
    <citation type="submission" date="2023-10" db="EMBL/GenBank/DDBJ databases">
        <title>Chromosome-scale genome assembly provides insights into flower coloration mechanisms of Canna indica.</title>
        <authorList>
            <person name="Li C."/>
        </authorList>
    </citation>
    <scope>NUCLEOTIDE SEQUENCE [LARGE SCALE GENOMIC DNA]</scope>
    <source>
        <tissue evidence="14">Flower</tissue>
    </source>
</reference>
<feature type="compositionally biased region" description="Polar residues" evidence="10">
    <location>
        <begin position="269"/>
        <end position="297"/>
    </location>
</feature>
<dbReference type="GO" id="GO:0005634">
    <property type="term" value="C:nucleus"/>
    <property type="evidence" value="ECO:0007669"/>
    <property type="project" value="UniProtKB-SubCell"/>
</dbReference>
<dbReference type="EMBL" id="CP136895">
    <property type="protein sequence ID" value="WOL12334.1"/>
    <property type="molecule type" value="Genomic_DNA"/>
</dbReference>
<keyword evidence="6" id="KW-0862">Zinc</keyword>
<dbReference type="InterPro" id="IPR000315">
    <property type="entry name" value="Znf_B-box"/>
</dbReference>
<dbReference type="Pfam" id="PF06203">
    <property type="entry name" value="CCT"/>
    <property type="match status" value="1"/>
</dbReference>
<evidence type="ECO:0000256" key="11">
    <source>
        <dbReference type="SAM" id="SignalP"/>
    </source>
</evidence>
<gene>
    <name evidence="14" type="ORF">Cni_G21100</name>
</gene>
<dbReference type="PANTHER" id="PTHR31717:SF138">
    <property type="entry name" value="CONSTANS-LIKE PROTEIN DAYS TO HEADING ON CHROMOSOME 2"/>
    <property type="match status" value="1"/>
</dbReference>
<keyword evidence="4" id="KW-0677">Repeat</keyword>
<keyword evidence="3" id="KW-0479">Metal-binding</keyword>
<feature type="region of interest" description="Disordered" evidence="10">
    <location>
        <begin position="267"/>
        <end position="301"/>
    </location>
</feature>
<evidence type="ECO:0000313" key="15">
    <source>
        <dbReference type="Proteomes" id="UP001327560"/>
    </source>
</evidence>
<evidence type="ECO:0000256" key="10">
    <source>
        <dbReference type="SAM" id="MobiDB-lite"/>
    </source>
</evidence>
<feature type="chain" id="PRO_5042876748" evidence="11">
    <location>
        <begin position="25"/>
        <end position="516"/>
    </location>
</feature>
<evidence type="ECO:0000256" key="1">
    <source>
        <dbReference type="ARBA" id="ARBA00004123"/>
    </source>
</evidence>
<dbReference type="PROSITE" id="PS51017">
    <property type="entry name" value="CCT"/>
    <property type="match status" value="1"/>
</dbReference>
<dbReference type="AlphaFoldDB" id="A0AAQ3KQ41"/>
<feature type="domain" description="B box-type" evidence="12">
    <location>
        <begin position="110"/>
        <end position="157"/>
    </location>
</feature>
<name>A0AAQ3KQ41_9LILI</name>
<evidence type="ECO:0000256" key="9">
    <source>
        <dbReference type="PROSITE-ProRule" id="PRU00357"/>
    </source>
</evidence>
<dbReference type="Pfam" id="PF22586">
    <property type="entry name" value="ANCHR-like_BBOX"/>
    <property type="match status" value="1"/>
</dbReference>
<feature type="domain" description="B box-type" evidence="12">
    <location>
        <begin position="153"/>
        <end position="200"/>
    </location>
</feature>
<evidence type="ECO:0000256" key="7">
    <source>
        <dbReference type="ARBA" id="ARBA00023242"/>
    </source>
</evidence>
<comment type="similarity">
    <text evidence="2">Belongs to the CONSTANS family.</text>
</comment>
<dbReference type="SMART" id="SM00336">
    <property type="entry name" value="BBOX"/>
    <property type="match status" value="1"/>
</dbReference>
<evidence type="ECO:0000256" key="4">
    <source>
        <dbReference type="ARBA" id="ARBA00022737"/>
    </source>
</evidence>
<accession>A0AAQ3KQ41</accession>
<evidence type="ECO:0000256" key="2">
    <source>
        <dbReference type="ARBA" id="ARBA00010024"/>
    </source>
</evidence>
<organism evidence="14 15">
    <name type="scientific">Canna indica</name>
    <name type="common">Indian-shot</name>
    <dbReference type="NCBI Taxonomy" id="4628"/>
    <lineage>
        <taxon>Eukaryota</taxon>
        <taxon>Viridiplantae</taxon>
        <taxon>Streptophyta</taxon>
        <taxon>Embryophyta</taxon>
        <taxon>Tracheophyta</taxon>
        <taxon>Spermatophyta</taxon>
        <taxon>Magnoliopsida</taxon>
        <taxon>Liliopsida</taxon>
        <taxon>Zingiberales</taxon>
        <taxon>Cannaceae</taxon>
        <taxon>Canna</taxon>
    </lineage>
</organism>
<evidence type="ECO:0000259" key="12">
    <source>
        <dbReference type="PROSITE" id="PS50119"/>
    </source>
</evidence>
<dbReference type="PANTHER" id="PTHR31717">
    <property type="entry name" value="ZINC FINGER PROTEIN CONSTANS-LIKE 10"/>
    <property type="match status" value="1"/>
</dbReference>
<feature type="domain" description="CCT" evidence="13">
    <location>
        <begin position="459"/>
        <end position="501"/>
    </location>
</feature>
<dbReference type="PROSITE" id="PS50119">
    <property type="entry name" value="ZF_BBOX"/>
    <property type="match status" value="2"/>
</dbReference>
<keyword evidence="15" id="KW-1185">Reference proteome</keyword>
<dbReference type="GO" id="GO:0006355">
    <property type="term" value="P:regulation of DNA-templated transcription"/>
    <property type="evidence" value="ECO:0007669"/>
    <property type="project" value="UniProtKB-ARBA"/>
</dbReference>
<evidence type="ECO:0000313" key="14">
    <source>
        <dbReference type="EMBL" id="WOL12334.1"/>
    </source>
</evidence>
<keyword evidence="11" id="KW-0732">Signal</keyword>
<dbReference type="InterPro" id="IPR049808">
    <property type="entry name" value="CONSTANS-like_Bbox1"/>
</dbReference>
<evidence type="ECO:0000259" key="13">
    <source>
        <dbReference type="PROSITE" id="PS51017"/>
    </source>
</evidence>
<evidence type="ECO:0000256" key="3">
    <source>
        <dbReference type="ARBA" id="ARBA00022723"/>
    </source>
</evidence>
<dbReference type="GO" id="GO:0008270">
    <property type="term" value="F:zinc ion binding"/>
    <property type="evidence" value="ECO:0007669"/>
    <property type="project" value="UniProtKB-KW"/>
</dbReference>
<dbReference type="InterPro" id="IPR010402">
    <property type="entry name" value="CCT_domain"/>
</dbReference>
<evidence type="ECO:0000256" key="8">
    <source>
        <dbReference type="PROSITE-ProRule" id="PRU00024"/>
    </source>
</evidence>
<sequence length="516" mass="56328">MSGSALSFRHNAVMLLLITPKIEGIVVIIVPRTLCSTVNCDSVSWTRGGITKFSPLKNEFITAMPSESAKGNRIYPNLSPYARVSVPLAVEKGGRRSSRFVKGFLESEASMGRLCDFCTEQRSVVYCRSDAASLCLSCDRNVHSANALSRRHSRTLLCDRCVTQPAVVRCIEENASLCQNCDWNGHGGAAVISEHKRQTINCYSGCPSSAEFSRIWSFFESHNVTEPGCEQGLMTINEDSATNCWGPQKNSSTVNLDIKEKKNDRSTVDKTNSWLGSSSVDTVDSQPAGSTDSTTPKPSCPGTGDIDFCKGDFYEGLTMGDVDMTFENYEELFGASHNQTGDLFDDAGIDSFFDMKENSATNSISHGEFSEEAKQMQATCSKAVSADSMMSNPGGDADSSLALPIRQVQSAVSFSFSGVTGESSAGDCQDCGMSGMFLMGDPPWCHAGPGSSSLPTSTRENALMRYKEKKKTRKFDKKIRYASRKARADVRRRDKGRFVKAGEAYDYDPLSQTRSY</sequence>
<dbReference type="CDD" id="cd19821">
    <property type="entry name" value="Bbox1_BBX-like"/>
    <property type="match status" value="2"/>
</dbReference>
<keyword evidence="5 8" id="KW-0863">Zinc-finger</keyword>
<dbReference type="Proteomes" id="UP001327560">
    <property type="component" value="Chromosome 6"/>
</dbReference>
<keyword evidence="7 9" id="KW-0539">Nucleus</keyword>
<proteinExistence type="inferred from homology"/>
<evidence type="ECO:0000256" key="6">
    <source>
        <dbReference type="ARBA" id="ARBA00022833"/>
    </source>
</evidence>
<comment type="subcellular location">
    <subcellularLocation>
        <location evidence="1 9">Nucleus</location>
    </subcellularLocation>
</comment>
<protein>
    <submittedName>
        <fullName evidence="14">Uncharacterized protein</fullName>
    </submittedName>
</protein>